<gene>
    <name evidence="8" type="ORF">Ga0061063_2178</name>
</gene>
<feature type="transmembrane region" description="Helical" evidence="7">
    <location>
        <begin position="172"/>
        <end position="189"/>
    </location>
</feature>
<dbReference type="AlphaFoldDB" id="A0A0K6H177"/>
<evidence type="ECO:0000256" key="7">
    <source>
        <dbReference type="SAM" id="Phobius"/>
    </source>
</evidence>
<evidence type="ECO:0000256" key="5">
    <source>
        <dbReference type="ARBA" id="ARBA00022989"/>
    </source>
</evidence>
<dbReference type="GO" id="GO:0022857">
    <property type="term" value="F:transmembrane transporter activity"/>
    <property type="evidence" value="ECO:0007669"/>
    <property type="project" value="InterPro"/>
</dbReference>
<feature type="transmembrane region" description="Helical" evidence="7">
    <location>
        <begin position="261"/>
        <end position="281"/>
    </location>
</feature>
<dbReference type="PANTHER" id="PTHR43266:SF2">
    <property type="entry name" value="MAJOR FACILITATOR SUPERFAMILY (MFS) PROFILE DOMAIN-CONTAINING PROTEIN"/>
    <property type="match status" value="1"/>
</dbReference>
<dbReference type="EMBL" id="CYHA01000004">
    <property type="protein sequence ID" value="CUA84742.1"/>
    <property type="molecule type" value="Genomic_DNA"/>
</dbReference>
<comment type="subcellular location">
    <subcellularLocation>
        <location evidence="1">Cell membrane</location>
        <topology evidence="1">Multi-pass membrane protein</topology>
    </subcellularLocation>
</comment>
<evidence type="ECO:0000256" key="2">
    <source>
        <dbReference type="ARBA" id="ARBA00022448"/>
    </source>
</evidence>
<dbReference type="InterPro" id="IPR036259">
    <property type="entry name" value="MFS_trans_sf"/>
</dbReference>
<dbReference type="InterPro" id="IPR011701">
    <property type="entry name" value="MFS"/>
</dbReference>
<dbReference type="Pfam" id="PF07690">
    <property type="entry name" value="MFS_1"/>
    <property type="match status" value="1"/>
</dbReference>
<keyword evidence="2" id="KW-0813">Transport</keyword>
<evidence type="ECO:0000256" key="6">
    <source>
        <dbReference type="ARBA" id="ARBA00023136"/>
    </source>
</evidence>
<dbReference type="GO" id="GO:0005886">
    <property type="term" value="C:plasma membrane"/>
    <property type="evidence" value="ECO:0007669"/>
    <property type="project" value="UniProtKB-SubCell"/>
</dbReference>
<evidence type="ECO:0000256" key="1">
    <source>
        <dbReference type="ARBA" id="ARBA00004651"/>
    </source>
</evidence>
<feature type="transmembrane region" description="Helical" evidence="7">
    <location>
        <begin position="381"/>
        <end position="404"/>
    </location>
</feature>
<reference evidence="9" key="1">
    <citation type="submission" date="2015-08" db="EMBL/GenBank/DDBJ databases">
        <authorList>
            <person name="Varghese N."/>
        </authorList>
    </citation>
    <scope>NUCLEOTIDE SEQUENCE [LARGE SCALE GENOMIC DNA]</scope>
    <source>
        <strain evidence="9">DSM 17901</strain>
    </source>
</reference>
<evidence type="ECO:0000256" key="3">
    <source>
        <dbReference type="ARBA" id="ARBA00022475"/>
    </source>
</evidence>
<dbReference type="PANTHER" id="PTHR43266">
    <property type="entry name" value="MACROLIDE-EFFLUX PROTEIN"/>
    <property type="match status" value="1"/>
</dbReference>
<keyword evidence="4 7" id="KW-0812">Transmembrane</keyword>
<dbReference type="Gene3D" id="1.20.1250.20">
    <property type="entry name" value="MFS general substrate transporter like domains"/>
    <property type="match status" value="1"/>
</dbReference>
<evidence type="ECO:0000256" key="4">
    <source>
        <dbReference type="ARBA" id="ARBA00022692"/>
    </source>
</evidence>
<organism evidence="8 9">
    <name type="scientific">Gulbenkiania indica</name>
    <dbReference type="NCBI Taxonomy" id="375574"/>
    <lineage>
        <taxon>Bacteria</taxon>
        <taxon>Pseudomonadati</taxon>
        <taxon>Pseudomonadota</taxon>
        <taxon>Betaproteobacteria</taxon>
        <taxon>Neisseriales</taxon>
        <taxon>Chromobacteriaceae</taxon>
        <taxon>Gulbenkiania</taxon>
    </lineage>
</organism>
<feature type="transmembrane region" description="Helical" evidence="7">
    <location>
        <begin position="343"/>
        <end position="369"/>
    </location>
</feature>
<dbReference type="Proteomes" id="UP000243535">
    <property type="component" value="Unassembled WGS sequence"/>
</dbReference>
<protein>
    <submittedName>
        <fullName evidence="8">Major Facilitator Superfamily</fullName>
    </submittedName>
</protein>
<accession>A0A0K6H177</accession>
<evidence type="ECO:0000313" key="9">
    <source>
        <dbReference type="Proteomes" id="UP000243535"/>
    </source>
</evidence>
<feature type="transmembrane region" description="Helical" evidence="7">
    <location>
        <begin position="53"/>
        <end position="72"/>
    </location>
</feature>
<keyword evidence="9" id="KW-1185">Reference proteome</keyword>
<feature type="transmembrane region" description="Helical" evidence="7">
    <location>
        <begin position="21"/>
        <end position="41"/>
    </location>
</feature>
<keyword evidence="3" id="KW-1003">Cell membrane</keyword>
<dbReference type="OrthoDB" id="9803968at2"/>
<dbReference type="CDD" id="cd06173">
    <property type="entry name" value="MFS_MefA_like"/>
    <property type="match status" value="1"/>
</dbReference>
<dbReference type="SUPFAM" id="SSF103473">
    <property type="entry name" value="MFS general substrate transporter"/>
    <property type="match status" value="1"/>
</dbReference>
<name>A0A0K6H177_9NEIS</name>
<feature type="transmembrane region" description="Helical" evidence="7">
    <location>
        <begin position="410"/>
        <end position="429"/>
    </location>
</feature>
<evidence type="ECO:0000313" key="8">
    <source>
        <dbReference type="EMBL" id="CUA84742.1"/>
    </source>
</evidence>
<keyword evidence="5 7" id="KW-1133">Transmembrane helix</keyword>
<dbReference type="STRING" id="375574.GCA_001418035_01966"/>
<dbReference type="RefSeq" id="WP_055434138.1">
    <property type="nucleotide sequence ID" value="NZ_CYHA01000004.1"/>
</dbReference>
<proteinExistence type="predicted"/>
<feature type="transmembrane region" description="Helical" evidence="7">
    <location>
        <begin position="142"/>
        <end position="160"/>
    </location>
</feature>
<feature type="transmembrane region" description="Helical" evidence="7">
    <location>
        <begin position="93"/>
        <end position="122"/>
    </location>
</feature>
<feature type="transmembrane region" description="Helical" evidence="7">
    <location>
        <begin position="288"/>
        <end position="309"/>
    </location>
</feature>
<keyword evidence="6 7" id="KW-0472">Membrane</keyword>
<sequence>MKTDFSFFARRRFLPLFGTQFLGALNDNLLKTAVIVLISFHGLTLAGLPPAQLVNVATAVFLLPFFLFSATAGKVAERYDKALVARRIKQVEVGIMLLAAGGFVLMSAAMLLAALFLMGVHSTFFGPLKYSVLPQYLHGEELVGGNGLIEMGTFIAILAGQIGGSIAADHHIGLIIGLTVAAAVAGYGFSHTMPPAPPAAPELRLSWNIWADSRDLLQEAWRLPDVRAAILGISWFWLMGTLYTTQLPIFTRLHLGGDGSVYTVLLACFSVGIGIGSVVCAKLSRGRLELGLVLVGALGLSLFGLDLAFNNYLLYLPPLEGAQPLVDEAGRLLGWQAFLGRAAAWHVMADVALLGFSGGFFTVPLYTWLQTASPAVFRSQAVAANNIVNGFYMVAGVGASGLVLALKNNVALLFLIASVVNLLATWGLVRAGPAIWAARTGWLQRAEH</sequence>